<evidence type="ECO:0000256" key="10">
    <source>
        <dbReference type="ARBA" id="ARBA00073343"/>
    </source>
</evidence>
<proteinExistence type="inferred from homology"/>
<keyword evidence="8" id="KW-0175">Coiled coil</keyword>
<comment type="subcellular location">
    <subcellularLocation>
        <location evidence="1">Golgi apparatus membrane</location>
        <topology evidence="1">Single-pass type IV membrane protein</topology>
    </subcellularLocation>
</comment>
<dbReference type="InterPro" id="IPR015260">
    <property type="entry name" value="Syntaxin-6/10/61_N"/>
</dbReference>
<reference evidence="14 16" key="2">
    <citation type="submission" date="2018-07" db="EMBL/GenBank/DDBJ databases">
        <title>Draft Genome Assemblies for Five Robust Yarrowia lipolytica Strains Exhibiting High Lipid Production and Pentose Sugar Utilization and Sugar Alcohol Secretion from Undetoxified Lignocellulosic Biomass Hydrolysates.</title>
        <authorList>
            <consortium name="DOE Joint Genome Institute"/>
            <person name="Walker C."/>
            <person name="Ryu S."/>
            <person name="Na H."/>
            <person name="Zane M."/>
            <person name="LaButti K."/>
            <person name="Lipzen A."/>
            <person name="Haridas S."/>
            <person name="Barry K."/>
            <person name="Grigoriev I.V."/>
            <person name="Quarterman J."/>
            <person name="Slininger P."/>
            <person name="Dien B."/>
            <person name="Trinh C.T."/>
        </authorList>
    </citation>
    <scope>NUCLEOTIDE SEQUENCE [LARGE SCALE GENOMIC DNA]</scope>
    <source>
        <strain evidence="14 16">YB392</strain>
    </source>
</reference>
<keyword evidence="9 11" id="KW-0472">Membrane</keyword>
<sequence>MDPFVQVCADAQNQLTQTRDLLEQFRSDPSNHNTLQDLTNITEELAETISDLSQSVEAAQGRPQQFGLSSEDIQDRSKQVAQLMSQLGQVQKEVSKIRNTGTPHGIYSDEPDDTEARTAGLTQQMYASQIEEQDNALDGVYNTVNSLREQANVMSRELEDQSYLIDDLDRHADSAGSRLQRGLKKVDWVVRKNQETLGSCCITLLIVALIILLVLLIAL</sequence>
<reference evidence="13 15" key="1">
    <citation type="journal article" date="2016" name="PLoS ONE">
        <title>Sequence Assembly of Yarrowia lipolytica Strain W29/CLIB89 Shows Transposable Element Diversity.</title>
        <authorList>
            <person name="Magnan C."/>
            <person name="Yu J."/>
            <person name="Chang I."/>
            <person name="Jahn E."/>
            <person name="Kanomata Y."/>
            <person name="Wu J."/>
            <person name="Zeller M."/>
            <person name="Oakes M."/>
            <person name="Baldi P."/>
            <person name="Sandmeyer S."/>
        </authorList>
    </citation>
    <scope>NUCLEOTIDE SEQUENCE [LARGE SCALE GENOMIC DNA]</scope>
    <source>
        <strain evidence="13">CLIB89</strain>
        <strain evidence="15">CLIB89(W29)</strain>
    </source>
</reference>
<dbReference type="PROSITE" id="PS50192">
    <property type="entry name" value="T_SNARE"/>
    <property type="match status" value="1"/>
</dbReference>
<evidence type="ECO:0000256" key="4">
    <source>
        <dbReference type="ARBA" id="ARBA00022692"/>
    </source>
</evidence>
<dbReference type="OrthoDB" id="546861at2759"/>
<dbReference type="InterPro" id="IPR010989">
    <property type="entry name" value="SNARE"/>
</dbReference>
<dbReference type="SUPFAM" id="SSF47661">
    <property type="entry name" value="t-snare proteins"/>
    <property type="match status" value="1"/>
</dbReference>
<dbReference type="Gene3D" id="1.20.5.110">
    <property type="match status" value="1"/>
</dbReference>
<evidence type="ECO:0000256" key="3">
    <source>
        <dbReference type="ARBA" id="ARBA00022448"/>
    </source>
</evidence>
<dbReference type="SUPFAM" id="SSF58038">
    <property type="entry name" value="SNARE fusion complex"/>
    <property type="match status" value="1"/>
</dbReference>
<evidence type="ECO:0000313" key="14">
    <source>
        <dbReference type="EMBL" id="RDW26896.1"/>
    </source>
</evidence>
<evidence type="ECO:0000256" key="6">
    <source>
        <dbReference type="ARBA" id="ARBA00022989"/>
    </source>
</evidence>
<dbReference type="Pfam" id="PF09177">
    <property type="entry name" value="STX6_10_61_N"/>
    <property type="match status" value="1"/>
</dbReference>
<dbReference type="SMART" id="SM00397">
    <property type="entry name" value="t_SNARE"/>
    <property type="match status" value="1"/>
</dbReference>
<dbReference type="VEuPathDB" id="FungiDB:YALI0_B05786g"/>
<dbReference type="AlphaFoldDB" id="A0A1D8N6M4"/>
<dbReference type="KEGG" id="yli:2907627"/>
<organism evidence="13 15">
    <name type="scientific">Yarrowia lipolytica</name>
    <name type="common">Candida lipolytica</name>
    <dbReference type="NCBI Taxonomy" id="4952"/>
    <lineage>
        <taxon>Eukaryota</taxon>
        <taxon>Fungi</taxon>
        <taxon>Dikarya</taxon>
        <taxon>Ascomycota</taxon>
        <taxon>Saccharomycotina</taxon>
        <taxon>Dipodascomycetes</taxon>
        <taxon>Dipodascales</taxon>
        <taxon>Dipodascales incertae sedis</taxon>
        <taxon>Yarrowia</taxon>
    </lineage>
</organism>
<feature type="transmembrane region" description="Helical" evidence="11">
    <location>
        <begin position="196"/>
        <end position="218"/>
    </location>
</feature>
<dbReference type="GeneID" id="2907627"/>
<dbReference type="CDD" id="cd21444">
    <property type="entry name" value="SNARE_NTD_Tlg1p-like"/>
    <property type="match status" value="1"/>
</dbReference>
<protein>
    <recommendedName>
        <fullName evidence="10">t-SNARE affecting a late Golgi compartment protein 1</fullName>
    </recommendedName>
</protein>
<keyword evidence="4 11" id="KW-0812">Transmembrane</keyword>
<keyword evidence="3" id="KW-0813">Transport</keyword>
<evidence type="ECO:0000256" key="2">
    <source>
        <dbReference type="ARBA" id="ARBA00009063"/>
    </source>
</evidence>
<dbReference type="eggNOG" id="KOG3202">
    <property type="taxonomic scope" value="Eukaryota"/>
</dbReference>
<evidence type="ECO:0000256" key="11">
    <source>
        <dbReference type="SAM" id="Phobius"/>
    </source>
</evidence>
<evidence type="ECO:0000313" key="16">
    <source>
        <dbReference type="Proteomes" id="UP000256601"/>
    </source>
</evidence>
<accession>A0A1D8N6M4</accession>
<gene>
    <name evidence="14" type="ORF">B0I71DRAFT_28488</name>
    <name evidence="13" type="ORF">YALI1_B07843g</name>
</gene>
<feature type="domain" description="T-SNARE coiled-coil homology" evidence="12">
    <location>
        <begin position="127"/>
        <end position="189"/>
    </location>
</feature>
<evidence type="ECO:0000313" key="15">
    <source>
        <dbReference type="Proteomes" id="UP000182444"/>
    </source>
</evidence>
<dbReference type="EMBL" id="CP017554">
    <property type="protein sequence ID" value="AOW01285.1"/>
    <property type="molecule type" value="Genomic_DNA"/>
</dbReference>
<keyword evidence="6 11" id="KW-1133">Transmembrane helix</keyword>
<evidence type="ECO:0000256" key="1">
    <source>
        <dbReference type="ARBA" id="ARBA00004409"/>
    </source>
</evidence>
<dbReference type="InterPro" id="IPR048036">
    <property type="entry name" value="Tlg1p-like_N"/>
</dbReference>
<dbReference type="Proteomes" id="UP000256601">
    <property type="component" value="Unassembled WGS sequence"/>
</dbReference>
<dbReference type="FunFam" id="1.20.5.110:FF:000006">
    <property type="entry name" value="Syntaxin 6"/>
    <property type="match status" value="1"/>
</dbReference>
<dbReference type="RefSeq" id="XP_500544.1">
    <property type="nucleotide sequence ID" value="XM_500544.1"/>
</dbReference>
<name>A0A1D8N6M4_YARLL</name>
<dbReference type="EMBL" id="KZ858972">
    <property type="protein sequence ID" value="RDW26896.1"/>
    <property type="molecule type" value="Genomic_DNA"/>
</dbReference>
<evidence type="ECO:0000256" key="8">
    <source>
        <dbReference type="ARBA" id="ARBA00023054"/>
    </source>
</evidence>
<dbReference type="VEuPathDB" id="FungiDB:YALI1_B07843g"/>
<dbReference type="GO" id="GO:0015031">
    <property type="term" value="P:protein transport"/>
    <property type="evidence" value="ECO:0007669"/>
    <property type="project" value="UniProtKB-KW"/>
</dbReference>
<evidence type="ECO:0000313" key="13">
    <source>
        <dbReference type="EMBL" id="AOW01285.1"/>
    </source>
</evidence>
<dbReference type="Gene3D" id="1.20.58.90">
    <property type="match status" value="1"/>
</dbReference>
<comment type="similarity">
    <text evidence="2">Belongs to the syntaxin family.</text>
</comment>
<dbReference type="OMA" id="ERASDCC"/>
<evidence type="ECO:0000256" key="5">
    <source>
        <dbReference type="ARBA" id="ARBA00022927"/>
    </source>
</evidence>
<dbReference type="GO" id="GO:0000139">
    <property type="term" value="C:Golgi membrane"/>
    <property type="evidence" value="ECO:0007669"/>
    <property type="project" value="UniProtKB-SubCell"/>
</dbReference>
<dbReference type="Proteomes" id="UP000182444">
    <property type="component" value="Chromosome 1B"/>
</dbReference>
<evidence type="ECO:0000259" key="12">
    <source>
        <dbReference type="PROSITE" id="PS50192"/>
    </source>
</evidence>
<dbReference type="GO" id="GO:0048193">
    <property type="term" value="P:Golgi vesicle transport"/>
    <property type="evidence" value="ECO:0007669"/>
    <property type="project" value="InterPro"/>
</dbReference>
<dbReference type="CDD" id="cd15851">
    <property type="entry name" value="SNARE_Syntaxin6"/>
    <property type="match status" value="1"/>
</dbReference>
<evidence type="ECO:0000256" key="9">
    <source>
        <dbReference type="ARBA" id="ARBA00023136"/>
    </source>
</evidence>
<dbReference type="Pfam" id="PF05739">
    <property type="entry name" value="SNARE"/>
    <property type="match status" value="1"/>
</dbReference>
<evidence type="ECO:0000256" key="7">
    <source>
        <dbReference type="ARBA" id="ARBA00023034"/>
    </source>
</evidence>
<dbReference type="PANTHER" id="PTHR12791">
    <property type="entry name" value="GOLGI SNARE BET1-RELATED"/>
    <property type="match status" value="1"/>
</dbReference>
<keyword evidence="7" id="KW-0333">Golgi apparatus</keyword>
<keyword evidence="5" id="KW-0653">Protein transport</keyword>
<dbReference type="InterPro" id="IPR000727">
    <property type="entry name" value="T_SNARE_dom"/>
</dbReference>